<dbReference type="RefSeq" id="XP_062730402.1">
    <property type="nucleotide sequence ID" value="XM_062879436.1"/>
</dbReference>
<proteinExistence type="predicted"/>
<evidence type="ECO:0000256" key="2">
    <source>
        <dbReference type="SAM" id="SignalP"/>
    </source>
</evidence>
<protein>
    <recommendedName>
        <fullName evidence="5">GPI anchored serine-threonine rich protein</fullName>
    </recommendedName>
</protein>
<name>A0ABR0FBS4_9PEZI</name>
<evidence type="ECO:0000313" key="4">
    <source>
        <dbReference type="Proteomes" id="UP001322138"/>
    </source>
</evidence>
<evidence type="ECO:0008006" key="5">
    <source>
        <dbReference type="Google" id="ProtNLM"/>
    </source>
</evidence>
<feature type="region of interest" description="Disordered" evidence="1">
    <location>
        <begin position="119"/>
        <end position="178"/>
    </location>
</feature>
<reference evidence="3 4" key="1">
    <citation type="journal article" date="2023" name="bioRxiv">
        <title>High-quality genome assemblies of four members of thePodospora anserinaspecies complex.</title>
        <authorList>
            <person name="Ament-Velasquez S.L."/>
            <person name="Vogan A.A."/>
            <person name="Wallerman O."/>
            <person name="Hartmann F."/>
            <person name="Gautier V."/>
            <person name="Silar P."/>
            <person name="Giraud T."/>
            <person name="Johannesson H."/>
        </authorList>
    </citation>
    <scope>NUCLEOTIDE SEQUENCE [LARGE SCALE GENOMIC DNA]</scope>
    <source>
        <strain evidence="3 4">CBS 112042</strain>
    </source>
</reference>
<dbReference type="Proteomes" id="UP001322138">
    <property type="component" value="Unassembled WGS sequence"/>
</dbReference>
<feature type="region of interest" description="Disordered" evidence="1">
    <location>
        <begin position="201"/>
        <end position="222"/>
    </location>
</feature>
<dbReference type="GeneID" id="87898918"/>
<keyword evidence="2" id="KW-0732">Signal</keyword>
<accession>A0ABR0FBS4</accession>
<comment type="caution">
    <text evidence="3">The sequence shown here is derived from an EMBL/GenBank/DDBJ whole genome shotgun (WGS) entry which is preliminary data.</text>
</comment>
<dbReference type="EMBL" id="JAFFGZ010000007">
    <property type="protein sequence ID" value="KAK4641426.1"/>
    <property type="molecule type" value="Genomic_DNA"/>
</dbReference>
<feature type="compositionally biased region" description="Polar residues" evidence="1">
    <location>
        <begin position="201"/>
        <end position="217"/>
    </location>
</feature>
<gene>
    <name evidence="3" type="ORF">QC761_502010</name>
</gene>
<evidence type="ECO:0000313" key="3">
    <source>
        <dbReference type="EMBL" id="KAK4641426.1"/>
    </source>
</evidence>
<evidence type="ECO:0000256" key="1">
    <source>
        <dbReference type="SAM" id="MobiDB-lite"/>
    </source>
</evidence>
<feature type="chain" id="PRO_5046538788" description="GPI anchored serine-threonine rich protein" evidence="2">
    <location>
        <begin position="20"/>
        <end position="396"/>
    </location>
</feature>
<feature type="compositionally biased region" description="Acidic residues" evidence="1">
    <location>
        <begin position="162"/>
        <end position="178"/>
    </location>
</feature>
<feature type="signal peptide" evidence="2">
    <location>
        <begin position="1"/>
        <end position="19"/>
    </location>
</feature>
<organism evidence="3 4">
    <name type="scientific">Podospora bellae-mahoneyi</name>
    <dbReference type="NCBI Taxonomy" id="2093777"/>
    <lineage>
        <taxon>Eukaryota</taxon>
        <taxon>Fungi</taxon>
        <taxon>Dikarya</taxon>
        <taxon>Ascomycota</taxon>
        <taxon>Pezizomycotina</taxon>
        <taxon>Sordariomycetes</taxon>
        <taxon>Sordariomycetidae</taxon>
        <taxon>Sordariales</taxon>
        <taxon>Podosporaceae</taxon>
        <taxon>Podospora</taxon>
    </lineage>
</organism>
<sequence length="396" mass="40602">MHSKLLILGALPMLAMARAYPPLLRGRTDGDYVTTPVKTCEDIGQQTCGDGCVPLEYSCCPTEEGACAAGYKCQIGDNDKYGCCPEGQTCVGNGGSVTTTFSSPLPSSSAPVYEEEPLPIDDVEEPGPTSTDAIEEPEPTSIDVVDEPTSTETAEEPLTSEPAEDTEPTGTDLVDEPEPTITSTIVESDLPSVGASDTFELSATTTQEPGTTVTDEPSATGTATAIPIGTLTSLSTTLTPLPTSYTTSTIYTTTLVTITSCAPTVPCNGAPTVITKTIPFTTTVCPVTPSIIPTGTTRLPILPPVKPTYGCSQGVGANCPRPTSPTHTWTATRTPSGTAPWDGNYTGIYTGYLPTTTGQAASTTSRPVTAGADKGAPGAGWVHGIVAGVAVLGLAL</sequence>
<keyword evidence="4" id="KW-1185">Reference proteome</keyword>